<dbReference type="GO" id="GO:0008270">
    <property type="term" value="F:zinc ion binding"/>
    <property type="evidence" value="ECO:0007669"/>
    <property type="project" value="UniProtKB-KW"/>
</dbReference>
<sequence length="322" mass="38192">MKSLHLIMSLSVVIPLLSFYQSRSSSFFSLVSLINTSPLLHLLHSVLLCSLIYSLSQSFILFFYKDIRSQEVSIINDNIYLFLTDILLVLTLFNRDINYRNLIFFFLILCFRTIQWINTLRSDNIYSNSLVSLMSFLLAYYFLDKIDLHFLFSFEFVTIFISSIKNLFYIKIQDRDNKSVYKFILEIGYLVCLVIVYCIFFLFLSFKYKIPLNLFRPGINVLEKLVMKVRMFLRYLKICRMIDEISEREEEGECIICQDEKPSKKLRCGHVFHGECVKQWCERQHFCPICKVDLTSDINYEIVDDDITDDIVEDDIVEILEE</sequence>
<evidence type="ECO:0000256" key="4">
    <source>
        <dbReference type="ARBA" id="ARBA00022692"/>
    </source>
</evidence>
<evidence type="ECO:0000256" key="7">
    <source>
        <dbReference type="ARBA" id="ARBA00022833"/>
    </source>
</evidence>
<evidence type="ECO:0000259" key="12">
    <source>
        <dbReference type="PROSITE" id="PS50089"/>
    </source>
</evidence>
<dbReference type="Pfam" id="PF13639">
    <property type="entry name" value="zf-RING_2"/>
    <property type="match status" value="1"/>
</dbReference>
<evidence type="ECO:0000313" key="13">
    <source>
        <dbReference type="EMBL" id="WUR05193.1"/>
    </source>
</evidence>
<dbReference type="InterPro" id="IPR050731">
    <property type="entry name" value="HRD1_E3_ubiq-ligases"/>
</dbReference>
<name>A0AAX4JGT1_9MICR</name>
<dbReference type="SMART" id="SM00184">
    <property type="entry name" value="RING"/>
    <property type="match status" value="1"/>
</dbReference>
<evidence type="ECO:0000256" key="8">
    <source>
        <dbReference type="ARBA" id="ARBA00022989"/>
    </source>
</evidence>
<dbReference type="GO" id="GO:0043161">
    <property type="term" value="P:proteasome-mediated ubiquitin-dependent protein catabolic process"/>
    <property type="evidence" value="ECO:0007669"/>
    <property type="project" value="TreeGrafter"/>
</dbReference>
<keyword evidence="3" id="KW-0808">Transferase</keyword>
<dbReference type="AlphaFoldDB" id="A0AAX4JGT1"/>
<evidence type="ECO:0000256" key="6">
    <source>
        <dbReference type="ARBA" id="ARBA00022771"/>
    </source>
</evidence>
<feature type="transmembrane region" description="Helical" evidence="11">
    <location>
        <begin position="99"/>
        <end position="118"/>
    </location>
</feature>
<comment type="pathway">
    <text evidence="2">Protein modification; protein ubiquitination.</text>
</comment>
<keyword evidence="7" id="KW-0862">Zinc</keyword>
<reference evidence="13" key="1">
    <citation type="journal article" date="2024" name="BMC Genomics">
        <title>Functional annotation of a divergent genome using sequence and structure-based similarity.</title>
        <authorList>
            <person name="Svedberg D."/>
            <person name="Winiger R.R."/>
            <person name="Berg A."/>
            <person name="Sharma H."/>
            <person name="Tellgren-Roth C."/>
            <person name="Debrunner-Vossbrinck B.A."/>
            <person name="Vossbrinck C.R."/>
            <person name="Barandun J."/>
        </authorList>
    </citation>
    <scope>NUCLEOTIDE SEQUENCE</scope>
    <source>
        <strain evidence="13">Illinois isolate</strain>
    </source>
</reference>
<dbReference type="SUPFAM" id="SSF57850">
    <property type="entry name" value="RING/U-box"/>
    <property type="match status" value="1"/>
</dbReference>
<dbReference type="Pfam" id="PF25563">
    <property type="entry name" value="TPR_SYVN1_N"/>
    <property type="match status" value="2"/>
</dbReference>
<evidence type="ECO:0000256" key="1">
    <source>
        <dbReference type="ARBA" id="ARBA00004127"/>
    </source>
</evidence>
<feature type="transmembrane region" description="Helical" evidence="11">
    <location>
        <begin position="75"/>
        <end position="93"/>
    </location>
</feature>
<dbReference type="PANTHER" id="PTHR22763">
    <property type="entry name" value="RING ZINC FINGER PROTEIN"/>
    <property type="match status" value="1"/>
</dbReference>
<accession>A0AAX4JGT1</accession>
<feature type="domain" description="RING-type" evidence="12">
    <location>
        <begin position="254"/>
        <end position="291"/>
    </location>
</feature>
<keyword evidence="5" id="KW-0479">Metal-binding</keyword>
<keyword evidence="4 11" id="KW-0812">Transmembrane</keyword>
<evidence type="ECO:0000256" key="9">
    <source>
        <dbReference type="ARBA" id="ARBA00023136"/>
    </source>
</evidence>
<dbReference type="InterPro" id="IPR057992">
    <property type="entry name" value="TPR_SYVN1_N"/>
</dbReference>
<keyword evidence="8 11" id="KW-1133">Transmembrane helix</keyword>
<evidence type="ECO:0000256" key="3">
    <source>
        <dbReference type="ARBA" id="ARBA00022679"/>
    </source>
</evidence>
<feature type="transmembrane region" description="Helical" evidence="11">
    <location>
        <begin position="125"/>
        <end position="143"/>
    </location>
</feature>
<proteinExistence type="predicted"/>
<dbReference type="InterPro" id="IPR013083">
    <property type="entry name" value="Znf_RING/FYVE/PHD"/>
</dbReference>
<keyword evidence="6 10" id="KW-0863">Zinc-finger</keyword>
<dbReference type="PROSITE" id="PS50089">
    <property type="entry name" value="ZF_RING_2"/>
    <property type="match status" value="1"/>
</dbReference>
<feature type="transmembrane region" description="Helical" evidence="11">
    <location>
        <begin position="149"/>
        <end position="168"/>
    </location>
</feature>
<evidence type="ECO:0000256" key="10">
    <source>
        <dbReference type="PROSITE-ProRule" id="PRU00175"/>
    </source>
</evidence>
<protein>
    <submittedName>
        <fullName evidence="13">E3 ubiquitin-protein ligase</fullName>
    </submittedName>
</protein>
<feature type="transmembrane region" description="Helical" evidence="11">
    <location>
        <begin position="180"/>
        <end position="206"/>
    </location>
</feature>
<evidence type="ECO:0000313" key="14">
    <source>
        <dbReference type="Proteomes" id="UP001334084"/>
    </source>
</evidence>
<keyword evidence="9 11" id="KW-0472">Membrane</keyword>
<dbReference type="Gene3D" id="3.30.40.10">
    <property type="entry name" value="Zinc/RING finger domain, C3HC4 (zinc finger)"/>
    <property type="match status" value="1"/>
</dbReference>
<evidence type="ECO:0000256" key="11">
    <source>
        <dbReference type="SAM" id="Phobius"/>
    </source>
</evidence>
<dbReference type="RefSeq" id="XP_065331338.1">
    <property type="nucleotide sequence ID" value="XM_065475266.1"/>
</dbReference>
<dbReference type="GO" id="GO:0012505">
    <property type="term" value="C:endomembrane system"/>
    <property type="evidence" value="ECO:0007669"/>
    <property type="project" value="TreeGrafter"/>
</dbReference>
<organism evidence="13 14">
    <name type="scientific">Vairimorpha necatrix</name>
    <dbReference type="NCBI Taxonomy" id="6039"/>
    <lineage>
        <taxon>Eukaryota</taxon>
        <taxon>Fungi</taxon>
        <taxon>Fungi incertae sedis</taxon>
        <taxon>Microsporidia</taxon>
        <taxon>Nosematidae</taxon>
        <taxon>Vairimorpha</taxon>
    </lineage>
</organism>
<evidence type="ECO:0000256" key="5">
    <source>
        <dbReference type="ARBA" id="ARBA00022723"/>
    </source>
</evidence>
<dbReference type="InterPro" id="IPR001841">
    <property type="entry name" value="Znf_RING"/>
</dbReference>
<keyword evidence="14" id="KW-1185">Reference proteome</keyword>
<dbReference type="Proteomes" id="UP001334084">
    <property type="component" value="Chromosome 12"/>
</dbReference>
<dbReference type="KEGG" id="vnx:VNE69_12178"/>
<dbReference type="GO" id="GO:0061630">
    <property type="term" value="F:ubiquitin protein ligase activity"/>
    <property type="evidence" value="ECO:0007669"/>
    <property type="project" value="TreeGrafter"/>
</dbReference>
<feature type="transmembrane region" description="Helical" evidence="11">
    <location>
        <begin position="42"/>
        <end position="63"/>
    </location>
</feature>
<evidence type="ECO:0000256" key="2">
    <source>
        <dbReference type="ARBA" id="ARBA00004906"/>
    </source>
</evidence>
<gene>
    <name evidence="13" type="ORF">VNE69_12178</name>
</gene>
<dbReference type="EMBL" id="CP142737">
    <property type="protein sequence ID" value="WUR05193.1"/>
    <property type="molecule type" value="Genomic_DNA"/>
</dbReference>
<dbReference type="GeneID" id="90543040"/>
<comment type="subcellular location">
    <subcellularLocation>
        <location evidence="1">Endomembrane system</location>
        <topology evidence="1">Multi-pass membrane protein</topology>
    </subcellularLocation>
</comment>